<protein>
    <submittedName>
        <fullName evidence="2">AMP-binding protein</fullName>
    </submittedName>
</protein>
<dbReference type="Gene3D" id="3.40.50.12780">
    <property type="entry name" value="N-terminal domain of ligase-like"/>
    <property type="match status" value="1"/>
</dbReference>
<comment type="caution">
    <text evidence="2">The sequence shown here is derived from an EMBL/GenBank/DDBJ whole genome shotgun (WGS) entry which is preliminary data.</text>
</comment>
<reference evidence="2 3" key="1">
    <citation type="submission" date="2019-07" db="EMBL/GenBank/DDBJ databases">
        <title>Draft Genome Sequences of Bacteroides pyogenes Strains Isolated from the Uterus Holstein Dairy Cows with Metritis.</title>
        <authorList>
            <person name="Cunha F."/>
            <person name="Galvao K.N."/>
            <person name="Jeon S.J."/>
            <person name="Jeong K.C."/>
        </authorList>
    </citation>
    <scope>NUCLEOTIDE SEQUENCE [LARGE SCALE GENOMIC DNA]</scope>
    <source>
        <strain evidence="2 3">KG-31</strain>
    </source>
</reference>
<organism evidence="2 3">
    <name type="scientific">Bacteroides pyogenes</name>
    <dbReference type="NCBI Taxonomy" id="310300"/>
    <lineage>
        <taxon>Bacteria</taxon>
        <taxon>Pseudomonadati</taxon>
        <taxon>Bacteroidota</taxon>
        <taxon>Bacteroidia</taxon>
        <taxon>Bacteroidales</taxon>
        <taxon>Bacteroidaceae</taxon>
        <taxon>Bacteroides</taxon>
    </lineage>
</organism>
<dbReference type="Proteomes" id="UP000324383">
    <property type="component" value="Unassembled WGS sequence"/>
</dbReference>
<gene>
    <name evidence="2" type="ORF">FNJ60_02195</name>
</gene>
<dbReference type="Gene3D" id="3.30.300.30">
    <property type="match status" value="1"/>
</dbReference>
<dbReference type="RefSeq" id="WP_148726532.1">
    <property type="nucleotide sequence ID" value="NZ_CP197398.1"/>
</dbReference>
<feature type="domain" description="AMP-dependent synthetase/ligase" evidence="1">
    <location>
        <begin position="58"/>
        <end position="224"/>
    </location>
</feature>
<proteinExistence type="predicted"/>
<sequence>MEVNIERQFLYLDGRRVDAGNYKLWSTEIMSDGNPALADVFRFLESWFDGSPTVTVRTSGSTGAPKTLVVRKEQMVQSARITCGYLHLQERDTALLCMNLRYIGAMMVVVRALVAGLELLVREPSGHPLAELATPVRFASMVPLQVYNSLQVRQEKERLKQIGTLLIGGGAVDEALENELRDFPGAVYSTYGMTETLSHIALRRLSGVEASECYYPFPSVRLSLSAENTLVIDAPLVCDEVLTTNDIARIRPDGGFFILGRKDNIINSGGIKIQPEEVEKKLRPFIRAPFAVTSVLDKRLGEALVLLVEDSGERLEACPDWLAQLPPYHRPKRIRYVKELPGAGNGKVDRVGCRRLAHALFVSNGADEARRAE</sequence>
<dbReference type="Pfam" id="PF00501">
    <property type="entry name" value="AMP-binding"/>
    <property type="match status" value="1"/>
</dbReference>
<dbReference type="InterPro" id="IPR045851">
    <property type="entry name" value="AMP-bd_C_sf"/>
</dbReference>
<evidence type="ECO:0000259" key="1">
    <source>
        <dbReference type="Pfam" id="PF00501"/>
    </source>
</evidence>
<dbReference type="PANTHER" id="PTHR43767:SF1">
    <property type="entry name" value="NONRIBOSOMAL PEPTIDE SYNTHASE PES1 (EUROFUNG)-RELATED"/>
    <property type="match status" value="1"/>
</dbReference>
<dbReference type="AlphaFoldDB" id="A0A5D3EHC0"/>
<evidence type="ECO:0000313" key="3">
    <source>
        <dbReference type="Proteomes" id="UP000324383"/>
    </source>
</evidence>
<dbReference type="GO" id="GO:0016878">
    <property type="term" value="F:acid-thiol ligase activity"/>
    <property type="evidence" value="ECO:0007669"/>
    <property type="project" value="UniProtKB-ARBA"/>
</dbReference>
<name>A0A5D3EHC0_9BACE</name>
<accession>A0A5D3EHC0</accession>
<dbReference type="InterPro" id="IPR042099">
    <property type="entry name" value="ANL_N_sf"/>
</dbReference>
<evidence type="ECO:0000313" key="2">
    <source>
        <dbReference type="EMBL" id="TYK35228.1"/>
    </source>
</evidence>
<dbReference type="EMBL" id="VKLW01000003">
    <property type="protein sequence ID" value="TYK35228.1"/>
    <property type="molecule type" value="Genomic_DNA"/>
</dbReference>
<dbReference type="InterPro" id="IPR050237">
    <property type="entry name" value="ATP-dep_AMP-bd_enzyme"/>
</dbReference>
<keyword evidence="3" id="KW-1185">Reference proteome</keyword>
<dbReference type="InterPro" id="IPR000873">
    <property type="entry name" value="AMP-dep_synth/lig_dom"/>
</dbReference>
<dbReference type="PANTHER" id="PTHR43767">
    <property type="entry name" value="LONG-CHAIN-FATTY-ACID--COA LIGASE"/>
    <property type="match status" value="1"/>
</dbReference>
<dbReference type="SUPFAM" id="SSF56801">
    <property type="entry name" value="Acetyl-CoA synthetase-like"/>
    <property type="match status" value="1"/>
</dbReference>